<keyword evidence="3 5" id="KW-0547">Nucleotide-binding</keyword>
<keyword evidence="2 5" id="KW-0548">Nucleotidyltransferase</keyword>
<dbReference type="GO" id="GO:0005525">
    <property type="term" value="F:GTP binding"/>
    <property type="evidence" value="ECO:0007669"/>
    <property type="project" value="UniProtKB-KW"/>
</dbReference>
<comment type="function">
    <text evidence="5">Guanylyltransferase that catalyzes the activation of phosphoenolpyruvate (PEP) as enolpyruvoyl-2-diphospho-5'-guanosine, via the condensation of PEP with GTP. It is involved in the biosynthesis of coenzyme F420, a hydride carrier cofactor.</text>
</comment>
<dbReference type="SUPFAM" id="SSF53448">
    <property type="entry name" value="Nucleotide-diphospho-sugar transferases"/>
    <property type="match status" value="1"/>
</dbReference>
<dbReference type="Pfam" id="PF01983">
    <property type="entry name" value="CofC"/>
    <property type="match status" value="1"/>
</dbReference>
<keyword evidence="1 5" id="KW-0808">Transferase</keyword>
<feature type="binding site" evidence="5">
    <location>
        <position position="154"/>
    </location>
    <ligand>
        <name>phosphoenolpyruvate</name>
        <dbReference type="ChEBI" id="CHEBI:58702"/>
    </ligand>
</feature>
<proteinExistence type="inferred from homology"/>
<evidence type="ECO:0000256" key="3">
    <source>
        <dbReference type="ARBA" id="ARBA00022741"/>
    </source>
</evidence>
<dbReference type="PANTHER" id="PTHR40392">
    <property type="entry name" value="2-PHOSPHO-L-LACTATE GUANYLYLTRANSFERASE"/>
    <property type="match status" value="1"/>
</dbReference>
<feature type="binding site" evidence="5">
    <location>
        <position position="157"/>
    </location>
    <ligand>
        <name>phosphoenolpyruvate</name>
        <dbReference type="ChEBI" id="CHEBI:58702"/>
    </ligand>
</feature>
<dbReference type="UniPathway" id="UPA00071"/>
<accession>A0A8J3WXX5</accession>
<comment type="catalytic activity">
    <reaction evidence="5">
        <text>phosphoenolpyruvate + GTP + H(+) = enolpyruvoyl-2-diphospho-5'-guanosine + diphosphate</text>
        <dbReference type="Rhea" id="RHEA:30519"/>
        <dbReference type="ChEBI" id="CHEBI:15378"/>
        <dbReference type="ChEBI" id="CHEBI:33019"/>
        <dbReference type="ChEBI" id="CHEBI:37565"/>
        <dbReference type="ChEBI" id="CHEBI:58702"/>
        <dbReference type="ChEBI" id="CHEBI:143701"/>
        <dbReference type="EC" id="2.7.7.105"/>
    </reaction>
</comment>
<dbReference type="AlphaFoldDB" id="A0A8J3WXX5"/>
<dbReference type="Gene3D" id="3.90.550.10">
    <property type="entry name" value="Spore Coat Polysaccharide Biosynthesis Protein SpsA, Chain A"/>
    <property type="match status" value="1"/>
</dbReference>
<dbReference type="InterPro" id="IPR029044">
    <property type="entry name" value="Nucleotide-diphossugar_trans"/>
</dbReference>
<comment type="pathway">
    <text evidence="5">Cofactor biosynthesis; coenzyme F420 biosynthesis.</text>
</comment>
<dbReference type="GO" id="GO:0043814">
    <property type="term" value="F:phospholactate guanylyltransferase activity"/>
    <property type="evidence" value="ECO:0007669"/>
    <property type="project" value="InterPro"/>
</dbReference>
<dbReference type="EMBL" id="BOON01000002">
    <property type="protein sequence ID" value="GII20705.1"/>
    <property type="molecule type" value="Genomic_DNA"/>
</dbReference>
<evidence type="ECO:0000256" key="2">
    <source>
        <dbReference type="ARBA" id="ARBA00022695"/>
    </source>
</evidence>
<keyword evidence="4 5" id="KW-0342">GTP-binding</keyword>
<comment type="caution">
    <text evidence="6">The sequence shown here is derived from an EMBL/GenBank/DDBJ whole genome shotgun (WGS) entry which is preliminary data.</text>
</comment>
<evidence type="ECO:0000256" key="5">
    <source>
        <dbReference type="HAMAP-Rule" id="MF_02114"/>
    </source>
</evidence>
<dbReference type="HAMAP" id="MF_02114">
    <property type="entry name" value="CofC"/>
    <property type="match status" value="1"/>
</dbReference>
<evidence type="ECO:0000313" key="7">
    <source>
        <dbReference type="Proteomes" id="UP000599074"/>
    </source>
</evidence>
<name>A0A8J3WXX5_9ACTN</name>
<evidence type="ECO:0000313" key="6">
    <source>
        <dbReference type="EMBL" id="GII20705.1"/>
    </source>
</evidence>
<protein>
    <recommendedName>
        <fullName evidence="5">Phosphoenolpyruvate guanylyltransferase</fullName>
        <shortName evidence="5">PEP guanylyltransferase</shortName>
        <ecNumber evidence="5">2.7.7.105</ecNumber>
    </recommendedName>
</protein>
<dbReference type="GO" id="GO:0052645">
    <property type="term" value="P:F420-0 metabolic process"/>
    <property type="evidence" value="ECO:0007669"/>
    <property type="project" value="UniProtKB-UniRule"/>
</dbReference>
<feature type="binding site" evidence="5">
    <location>
        <position position="138"/>
    </location>
    <ligand>
        <name>phosphoenolpyruvate</name>
        <dbReference type="ChEBI" id="CHEBI:58702"/>
    </ligand>
</feature>
<dbReference type="PANTHER" id="PTHR40392:SF1">
    <property type="entry name" value="2-PHOSPHO-L-LACTATE GUANYLYLTRANSFERASE"/>
    <property type="match status" value="1"/>
</dbReference>
<comment type="similarity">
    <text evidence="5">Belongs to the CofC family.</text>
</comment>
<dbReference type="EC" id="2.7.7.105" evidence="5"/>
<dbReference type="Proteomes" id="UP000599074">
    <property type="component" value="Unassembled WGS sequence"/>
</dbReference>
<keyword evidence="7" id="KW-1185">Reference proteome</keyword>
<reference evidence="6" key="1">
    <citation type="submission" date="2021-01" db="EMBL/GenBank/DDBJ databases">
        <title>Whole genome shotgun sequence of Planosporangium mesophilum NBRC 109066.</title>
        <authorList>
            <person name="Komaki H."/>
            <person name="Tamura T."/>
        </authorList>
    </citation>
    <scope>NUCLEOTIDE SEQUENCE</scope>
    <source>
        <strain evidence="6">NBRC 109066</strain>
    </source>
</reference>
<evidence type="ECO:0000256" key="1">
    <source>
        <dbReference type="ARBA" id="ARBA00022679"/>
    </source>
</evidence>
<gene>
    <name evidence="6" type="primary">cofC</name>
    <name evidence="5" type="synonym">fbiD</name>
    <name evidence="6" type="ORF">Pme01_03020</name>
</gene>
<dbReference type="InterPro" id="IPR002835">
    <property type="entry name" value="CofC"/>
</dbReference>
<dbReference type="NCBIfam" id="TIGR03552">
    <property type="entry name" value="F420_cofC"/>
    <property type="match status" value="1"/>
</dbReference>
<sequence>MTGTGWVAVMPVKRLAMAKTRLRGAVPASLHDRLVLAMARDTLAAVLACPLVRRALVVTDEPAAAAALAELGAERVPDRPDAGLNAALARGAALAAGAPVVALTADLPALRPDELTAALTALSHRPRGYVADATGTGTAMLAARPGVDLDPRFGPGSAHAHALSGAVRLDGDWPSLRQDVDTEADLAAATALGLGRHTAELVGAARYGGR</sequence>
<organism evidence="6 7">
    <name type="scientific">Planosporangium mesophilum</name>
    <dbReference type="NCBI Taxonomy" id="689768"/>
    <lineage>
        <taxon>Bacteria</taxon>
        <taxon>Bacillati</taxon>
        <taxon>Actinomycetota</taxon>
        <taxon>Actinomycetes</taxon>
        <taxon>Micromonosporales</taxon>
        <taxon>Micromonosporaceae</taxon>
        <taxon>Planosporangium</taxon>
    </lineage>
</organism>
<evidence type="ECO:0000256" key="4">
    <source>
        <dbReference type="ARBA" id="ARBA00023134"/>
    </source>
</evidence>